<feature type="domain" description="DUF4143" evidence="2">
    <location>
        <begin position="213"/>
        <end position="348"/>
    </location>
</feature>
<proteinExistence type="predicted"/>
<dbReference type="InterPro" id="IPR041682">
    <property type="entry name" value="AAA_14"/>
</dbReference>
<dbReference type="InterPro" id="IPR027417">
    <property type="entry name" value="P-loop_NTPase"/>
</dbReference>
<keyword evidence="3" id="KW-0067">ATP-binding</keyword>
<gene>
    <name evidence="3" type="ORF">DR864_29325</name>
</gene>
<dbReference type="OrthoDB" id="9801840at2"/>
<dbReference type="KEGG" id="run:DR864_29325"/>
<dbReference type="PANTHER" id="PTHR33295:SF18">
    <property type="entry name" value="AAA+ ATPASE DOMAIN-CONTAINING PROTEIN"/>
    <property type="match status" value="1"/>
</dbReference>
<dbReference type="Proteomes" id="UP000251993">
    <property type="component" value="Plasmid unnamed4"/>
</dbReference>
<dbReference type="AlphaFoldDB" id="A0A344TTJ6"/>
<dbReference type="EMBL" id="CP030854">
    <property type="protein sequence ID" value="AXE21967.1"/>
    <property type="molecule type" value="Genomic_DNA"/>
</dbReference>
<name>A0A344TTJ6_9BACT</name>
<protein>
    <submittedName>
        <fullName evidence="3">ATP-binding protein</fullName>
    </submittedName>
</protein>
<geneLocation type="plasmid" evidence="3 4">
    <name>unnamed4</name>
</geneLocation>
<evidence type="ECO:0000259" key="2">
    <source>
        <dbReference type="Pfam" id="PF13635"/>
    </source>
</evidence>
<keyword evidence="3" id="KW-0547">Nucleotide-binding</keyword>
<dbReference type="PANTHER" id="PTHR33295">
    <property type="entry name" value="ATPASE"/>
    <property type="match status" value="1"/>
</dbReference>
<feature type="domain" description="AAA" evidence="1">
    <location>
        <begin position="18"/>
        <end position="147"/>
    </location>
</feature>
<organism evidence="3 4">
    <name type="scientific">Runella rosea</name>
    <dbReference type="NCBI Taxonomy" id="2259595"/>
    <lineage>
        <taxon>Bacteria</taxon>
        <taxon>Pseudomonadati</taxon>
        <taxon>Bacteroidota</taxon>
        <taxon>Cytophagia</taxon>
        <taxon>Cytophagales</taxon>
        <taxon>Spirosomataceae</taxon>
        <taxon>Runella</taxon>
    </lineage>
</organism>
<dbReference type="GO" id="GO:0005524">
    <property type="term" value="F:ATP binding"/>
    <property type="evidence" value="ECO:0007669"/>
    <property type="project" value="UniProtKB-KW"/>
</dbReference>
<dbReference type="Pfam" id="PF13173">
    <property type="entry name" value="AAA_14"/>
    <property type="match status" value="1"/>
</dbReference>
<dbReference type="Gene3D" id="3.40.50.300">
    <property type="entry name" value="P-loop containing nucleotide triphosphate hydrolases"/>
    <property type="match status" value="1"/>
</dbReference>
<keyword evidence="3" id="KW-0614">Plasmid</keyword>
<dbReference type="InterPro" id="IPR025420">
    <property type="entry name" value="DUF4143"/>
</dbReference>
<evidence type="ECO:0000313" key="3">
    <source>
        <dbReference type="EMBL" id="AXE21967.1"/>
    </source>
</evidence>
<evidence type="ECO:0000313" key="4">
    <source>
        <dbReference type="Proteomes" id="UP000251993"/>
    </source>
</evidence>
<dbReference type="Pfam" id="PF13635">
    <property type="entry name" value="DUF4143"/>
    <property type="match status" value="1"/>
</dbReference>
<sequence length="393" mass="45161">MIQRTLFGELEAHLAKPQATVITGMRRVGKTTALKFLLAKTVHVNKLYLDFEKIENRILFSQNSYQAIEAGLEALGLDLHQPAVLALDEIQLVPNSPSVIKYLYDTYAIKFILTGSSSYYLKNHFTESLAGRKRIFEMFPLGFDEFLQFRGFARSQFEHTAQQHFSEPIYQIFRQEYETFLRFGGFPEVVLAETANDKTAFLKDIINAYIELDIKLLSDFRVSNDLYKLCQLLASRTGSRLDVSKLSSISGINRNKLTEYMSLFEYTYFIHLIPSFTKNKDKEIAAQRKVYIADTGMLQILAQVSSGQVFENAVALQLLRLGEVAYYQKKSGQEIDFILNKDTAIEVKETPSYPDLKTLNYRSDDLELPHSRLVGRHFTNSDFQEWYWGGGIF</sequence>
<evidence type="ECO:0000259" key="1">
    <source>
        <dbReference type="Pfam" id="PF13173"/>
    </source>
</evidence>
<accession>A0A344TTJ6</accession>
<keyword evidence="4" id="KW-1185">Reference proteome</keyword>
<reference evidence="3 4" key="1">
    <citation type="submission" date="2018-07" db="EMBL/GenBank/DDBJ databases">
        <title>Genome sequencing of Runella.</title>
        <authorList>
            <person name="Baek M.-G."/>
            <person name="Yi H."/>
        </authorList>
    </citation>
    <scope>NUCLEOTIDE SEQUENCE [LARGE SCALE GENOMIC DNA]</scope>
    <source>
        <strain evidence="3 4">HYN0085</strain>
        <plasmid evidence="3 4">unnamed4</plasmid>
    </source>
</reference>
<dbReference type="RefSeq" id="WP_114070707.1">
    <property type="nucleotide sequence ID" value="NZ_CP030854.1"/>
</dbReference>
<dbReference type="SUPFAM" id="SSF52540">
    <property type="entry name" value="P-loop containing nucleoside triphosphate hydrolases"/>
    <property type="match status" value="1"/>
</dbReference>